<evidence type="ECO:0000256" key="5">
    <source>
        <dbReference type="ARBA" id="ARBA00022989"/>
    </source>
</evidence>
<feature type="transmembrane region" description="Helical" evidence="9">
    <location>
        <begin position="140"/>
        <end position="159"/>
    </location>
</feature>
<feature type="domain" description="Major facilitator superfamily (MFS) profile" evidence="10">
    <location>
        <begin position="58"/>
        <end position="504"/>
    </location>
</feature>
<keyword evidence="6 9" id="KW-0472">Membrane</keyword>
<evidence type="ECO:0000256" key="7">
    <source>
        <dbReference type="RuleBase" id="RU003346"/>
    </source>
</evidence>
<dbReference type="PROSITE" id="PS00217">
    <property type="entry name" value="SUGAR_TRANSPORT_2"/>
    <property type="match status" value="1"/>
</dbReference>
<dbReference type="Pfam" id="PF00083">
    <property type="entry name" value="Sugar_tr"/>
    <property type="match status" value="1"/>
</dbReference>
<feature type="transmembrane region" description="Helical" evidence="9">
    <location>
        <begin position="385"/>
        <end position="405"/>
    </location>
</feature>
<evidence type="ECO:0000313" key="12">
    <source>
        <dbReference type="Proteomes" id="UP000230233"/>
    </source>
</evidence>
<evidence type="ECO:0000256" key="3">
    <source>
        <dbReference type="ARBA" id="ARBA00022475"/>
    </source>
</evidence>
<keyword evidence="3" id="KW-1003">Cell membrane</keyword>
<dbReference type="GO" id="GO:1990539">
    <property type="term" value="P:fructose import across plasma membrane"/>
    <property type="evidence" value="ECO:0007669"/>
    <property type="project" value="UniProtKB-ARBA"/>
</dbReference>
<sequence>MNTATSNTVSNHKNDSSVSCQSEMEQNSDNSMNEKIEFSSKHDKHLPDEKWTPYLFFCISSIALASFQDGFQIGCINAPGPLIIEWIKKCHFELFGEVLSQYQADFIWSVAVSMFSVGGMFGSFSSGFLADRFGRKSTLLYNNVLALIAATCLSTAKLFNLYPMIVFGRFLVGLNCGITSGLVPMYLTELAPPNLRGKCGSFHQLNISVAIVLSQALGLPFIFGSQEGWPYIFACVAIPTFLQLATIPFCVESPKYLISKLNDREGARRALEKLRNHTKVDEELEHMVQETMVTAEPVHQPGYLALFKGENQWPMIVSILMMFSQQFSGISAVTFYSTLIFKRNGLSGNEPMYATVGFGCIKLIATFGCLGLIDHPRFGRKRLHIAGLSGMCISSILIVITLTLSNAGFHWASYLNVLFILSFVVTFAFGPGPIPWFFTSELFDSATRGRAAAVSATSNWVANWMVGLTFLPINNIIHQYAFLMFTFFTFTFAVFTWKFVPETKGKTPSAIRKELIFMRKRMCS</sequence>
<dbReference type="Gene3D" id="1.20.1250.20">
    <property type="entry name" value="MFS general substrate transporter like domains"/>
    <property type="match status" value="1"/>
</dbReference>
<dbReference type="EMBL" id="PDUG01000005">
    <property type="protein sequence ID" value="PIC25339.1"/>
    <property type="molecule type" value="Genomic_DNA"/>
</dbReference>
<feature type="transmembrane region" description="Helical" evidence="9">
    <location>
        <begin position="316"/>
        <end position="341"/>
    </location>
</feature>
<dbReference type="InterPro" id="IPR005828">
    <property type="entry name" value="MFS_sugar_transport-like"/>
</dbReference>
<dbReference type="InterPro" id="IPR045263">
    <property type="entry name" value="GLUT"/>
</dbReference>
<dbReference type="InterPro" id="IPR005829">
    <property type="entry name" value="Sugar_transporter_CS"/>
</dbReference>
<dbReference type="GO" id="GO:0005886">
    <property type="term" value="C:plasma membrane"/>
    <property type="evidence" value="ECO:0007669"/>
    <property type="project" value="UniProtKB-SubCell"/>
</dbReference>
<evidence type="ECO:0000256" key="1">
    <source>
        <dbReference type="ARBA" id="ARBA00004651"/>
    </source>
</evidence>
<feature type="transmembrane region" description="Helical" evidence="9">
    <location>
        <begin position="165"/>
        <end position="184"/>
    </location>
</feature>
<comment type="similarity">
    <text evidence="7">Belongs to the major facilitator superfamily. Sugar transporter (TC 2.A.1.1) family.</text>
</comment>
<evidence type="ECO:0000256" key="9">
    <source>
        <dbReference type="SAM" id="Phobius"/>
    </source>
</evidence>
<dbReference type="SUPFAM" id="SSF103473">
    <property type="entry name" value="MFS general substrate transporter"/>
    <property type="match status" value="1"/>
</dbReference>
<dbReference type="InterPro" id="IPR020846">
    <property type="entry name" value="MFS_dom"/>
</dbReference>
<dbReference type="PROSITE" id="PS50850">
    <property type="entry name" value="MFS"/>
    <property type="match status" value="1"/>
</dbReference>
<comment type="subcellular location">
    <subcellularLocation>
        <location evidence="1">Cell membrane</location>
        <topology evidence="1">Multi-pass membrane protein</topology>
    </subcellularLocation>
</comment>
<dbReference type="OrthoDB" id="4540492at2759"/>
<keyword evidence="4 9" id="KW-0812">Transmembrane</keyword>
<reference evidence="12" key="1">
    <citation type="submission" date="2017-10" db="EMBL/GenBank/DDBJ databases">
        <title>Rapid genome shrinkage in a self-fertile nematode reveals novel sperm competition proteins.</title>
        <authorList>
            <person name="Yin D."/>
            <person name="Schwarz E.M."/>
            <person name="Thomas C.G."/>
            <person name="Felde R.L."/>
            <person name="Korf I.F."/>
            <person name="Cutter A.D."/>
            <person name="Schartner C.M."/>
            <person name="Ralston E.J."/>
            <person name="Meyer B.J."/>
            <person name="Haag E.S."/>
        </authorList>
    </citation>
    <scope>NUCLEOTIDE SEQUENCE [LARGE SCALE GENOMIC DNA]</scope>
    <source>
        <strain evidence="12">JU1422</strain>
    </source>
</reference>
<feature type="region of interest" description="Disordered" evidence="8">
    <location>
        <begin position="1"/>
        <end position="31"/>
    </location>
</feature>
<proteinExistence type="inferred from homology"/>
<evidence type="ECO:0000256" key="8">
    <source>
        <dbReference type="SAM" id="MobiDB-lite"/>
    </source>
</evidence>
<dbReference type="STRING" id="1611254.A0A2G5TDN5"/>
<comment type="caution">
    <text evidence="11">The sequence shown here is derived from an EMBL/GenBank/DDBJ whole genome shotgun (WGS) entry which is preliminary data.</text>
</comment>
<dbReference type="AlphaFoldDB" id="A0A2G5TDN5"/>
<evidence type="ECO:0000256" key="6">
    <source>
        <dbReference type="ARBA" id="ARBA00023136"/>
    </source>
</evidence>
<keyword evidence="2 7" id="KW-0813">Transport</keyword>
<keyword evidence="12" id="KW-1185">Reference proteome</keyword>
<dbReference type="PRINTS" id="PR00171">
    <property type="entry name" value="SUGRTRNSPORT"/>
</dbReference>
<feature type="transmembrane region" description="Helical" evidence="9">
    <location>
        <begin position="106"/>
        <end position="128"/>
    </location>
</feature>
<evidence type="ECO:0000313" key="11">
    <source>
        <dbReference type="EMBL" id="PIC25339.1"/>
    </source>
</evidence>
<dbReference type="PANTHER" id="PTHR23503:SF42">
    <property type="entry name" value="FACILITATED GLUCOSE TRANSPORTER HOMOLOG"/>
    <property type="match status" value="1"/>
</dbReference>
<feature type="transmembrane region" description="Helical" evidence="9">
    <location>
        <begin position="411"/>
        <end position="430"/>
    </location>
</feature>
<dbReference type="InterPro" id="IPR003663">
    <property type="entry name" value="Sugar/inositol_transpt"/>
</dbReference>
<gene>
    <name evidence="11" type="primary">Cni-R09B5.11</name>
    <name evidence="11" type="synonym">Cnig_chr_V.g18306</name>
    <name evidence="11" type="ORF">B9Z55_018306</name>
</gene>
<organism evidence="11 12">
    <name type="scientific">Caenorhabditis nigoni</name>
    <dbReference type="NCBI Taxonomy" id="1611254"/>
    <lineage>
        <taxon>Eukaryota</taxon>
        <taxon>Metazoa</taxon>
        <taxon>Ecdysozoa</taxon>
        <taxon>Nematoda</taxon>
        <taxon>Chromadorea</taxon>
        <taxon>Rhabditida</taxon>
        <taxon>Rhabditina</taxon>
        <taxon>Rhabditomorpha</taxon>
        <taxon>Rhabditoidea</taxon>
        <taxon>Rhabditidae</taxon>
        <taxon>Peloderinae</taxon>
        <taxon>Caenorhabditis</taxon>
    </lineage>
</organism>
<evidence type="ECO:0000259" key="10">
    <source>
        <dbReference type="PROSITE" id="PS50850"/>
    </source>
</evidence>
<feature type="transmembrane region" description="Helical" evidence="9">
    <location>
        <begin position="353"/>
        <end position="373"/>
    </location>
</feature>
<protein>
    <recommendedName>
        <fullName evidence="10">Major facilitator superfamily (MFS) profile domain-containing protein</fullName>
    </recommendedName>
</protein>
<accession>A0A2G5TDN5</accession>
<feature type="transmembrane region" description="Helical" evidence="9">
    <location>
        <begin position="451"/>
        <end position="471"/>
    </location>
</feature>
<feature type="transmembrane region" description="Helical" evidence="9">
    <location>
        <begin position="229"/>
        <end position="251"/>
    </location>
</feature>
<dbReference type="FunFam" id="1.20.1250.20:FF:001511">
    <property type="entry name" value="Solute carrier family 2, facilitated glucose transporter member 5"/>
    <property type="match status" value="1"/>
</dbReference>
<name>A0A2G5TDN5_9PELO</name>
<dbReference type="NCBIfam" id="TIGR00879">
    <property type="entry name" value="SP"/>
    <property type="match status" value="1"/>
</dbReference>
<dbReference type="InterPro" id="IPR036259">
    <property type="entry name" value="MFS_trans_sf"/>
</dbReference>
<evidence type="ECO:0000256" key="4">
    <source>
        <dbReference type="ARBA" id="ARBA00022692"/>
    </source>
</evidence>
<feature type="transmembrane region" description="Helical" evidence="9">
    <location>
        <begin position="477"/>
        <end position="497"/>
    </location>
</feature>
<dbReference type="Proteomes" id="UP000230233">
    <property type="component" value="Chromosome V"/>
</dbReference>
<evidence type="ECO:0000256" key="2">
    <source>
        <dbReference type="ARBA" id="ARBA00022448"/>
    </source>
</evidence>
<dbReference type="GO" id="GO:0005353">
    <property type="term" value="F:fructose transmembrane transporter activity"/>
    <property type="evidence" value="ECO:0007669"/>
    <property type="project" value="UniProtKB-ARBA"/>
</dbReference>
<dbReference type="PANTHER" id="PTHR23503">
    <property type="entry name" value="SOLUTE CARRIER FAMILY 2"/>
    <property type="match status" value="1"/>
</dbReference>
<keyword evidence="5 9" id="KW-1133">Transmembrane helix</keyword>